<dbReference type="Proteomes" id="UP001596138">
    <property type="component" value="Unassembled WGS sequence"/>
</dbReference>
<dbReference type="PANTHER" id="PTHR48106:SF8">
    <property type="entry name" value="OS02G0805600 PROTEIN"/>
    <property type="match status" value="1"/>
</dbReference>
<sequence length="325" mass="33072">MHAVVITEPGGPDVLRWQEVPDAVAGPGEVLVRVTASAVNRADLLQRQGFYPPPRGASAYPGLECSGVIAALGDGVGGWSVGDEVTALLAGGGYAELVAVPAGQLMPVPRGVPLLDAAGLAEVACTVWSNVVMDAGLSAGDVLLVHGGAGGIGTFAIQAAAALGARVAVTAGSADKLERCRELGADILVNYREQDFVEAVKAATEGRGADVVLDVMGAAYLQRNVDVLATGGRIQVIGMQGGTTGEINLGVLMGKRGQLRATTLRARPASEKAAICARVAAEAWPLVESGAISTVTDRVIPLRDAAEAHRVVEASEHVGKVLLAV</sequence>
<protein>
    <submittedName>
        <fullName evidence="4">NAD(P)H-quinone oxidoreductase</fullName>
    </submittedName>
</protein>
<evidence type="ECO:0000256" key="2">
    <source>
        <dbReference type="ARBA" id="ARBA00023002"/>
    </source>
</evidence>
<evidence type="ECO:0000259" key="3">
    <source>
        <dbReference type="SMART" id="SM00829"/>
    </source>
</evidence>
<dbReference type="InterPro" id="IPR013154">
    <property type="entry name" value="ADH-like_N"/>
</dbReference>
<gene>
    <name evidence="4" type="ORF">ACFQGU_15865</name>
</gene>
<evidence type="ECO:0000313" key="5">
    <source>
        <dbReference type="Proteomes" id="UP001596138"/>
    </source>
</evidence>
<reference evidence="5" key="1">
    <citation type="journal article" date="2019" name="Int. J. Syst. Evol. Microbiol.">
        <title>The Global Catalogue of Microorganisms (GCM) 10K type strain sequencing project: providing services to taxonomists for standard genome sequencing and annotation.</title>
        <authorList>
            <consortium name="The Broad Institute Genomics Platform"/>
            <consortium name="The Broad Institute Genome Sequencing Center for Infectious Disease"/>
            <person name="Wu L."/>
            <person name="Ma J."/>
        </authorList>
    </citation>
    <scope>NUCLEOTIDE SEQUENCE [LARGE SCALE GENOMIC DNA]</scope>
    <source>
        <strain evidence="5">CGMCC 4.7317</strain>
    </source>
</reference>
<dbReference type="InterPro" id="IPR011032">
    <property type="entry name" value="GroES-like_sf"/>
</dbReference>
<keyword evidence="5" id="KW-1185">Reference proteome</keyword>
<dbReference type="SUPFAM" id="SSF50129">
    <property type="entry name" value="GroES-like"/>
    <property type="match status" value="1"/>
</dbReference>
<name>A0ABW1T3M7_9ACTN</name>
<proteinExistence type="predicted"/>
<dbReference type="Pfam" id="PF00107">
    <property type="entry name" value="ADH_zinc_N"/>
    <property type="match status" value="1"/>
</dbReference>
<organism evidence="4 5">
    <name type="scientific">Longivirga aurantiaca</name>
    <dbReference type="NCBI Taxonomy" id="1837743"/>
    <lineage>
        <taxon>Bacteria</taxon>
        <taxon>Bacillati</taxon>
        <taxon>Actinomycetota</taxon>
        <taxon>Actinomycetes</taxon>
        <taxon>Sporichthyales</taxon>
        <taxon>Sporichthyaceae</taxon>
        <taxon>Longivirga</taxon>
    </lineage>
</organism>
<dbReference type="Gene3D" id="3.40.50.720">
    <property type="entry name" value="NAD(P)-binding Rossmann-like Domain"/>
    <property type="match status" value="1"/>
</dbReference>
<dbReference type="CDD" id="cd05276">
    <property type="entry name" value="p53_inducible_oxidoreductase"/>
    <property type="match status" value="1"/>
</dbReference>
<dbReference type="Pfam" id="PF08240">
    <property type="entry name" value="ADH_N"/>
    <property type="match status" value="1"/>
</dbReference>
<dbReference type="SUPFAM" id="SSF51735">
    <property type="entry name" value="NAD(P)-binding Rossmann-fold domains"/>
    <property type="match status" value="1"/>
</dbReference>
<dbReference type="PANTHER" id="PTHR48106">
    <property type="entry name" value="QUINONE OXIDOREDUCTASE PIG3-RELATED"/>
    <property type="match status" value="1"/>
</dbReference>
<dbReference type="Gene3D" id="3.90.180.10">
    <property type="entry name" value="Medium-chain alcohol dehydrogenases, catalytic domain"/>
    <property type="match status" value="1"/>
</dbReference>
<accession>A0ABW1T3M7</accession>
<dbReference type="SMART" id="SM00829">
    <property type="entry name" value="PKS_ER"/>
    <property type="match status" value="1"/>
</dbReference>
<feature type="domain" description="Enoyl reductase (ER)" evidence="3">
    <location>
        <begin position="10"/>
        <end position="323"/>
    </location>
</feature>
<evidence type="ECO:0000313" key="4">
    <source>
        <dbReference type="EMBL" id="MFC6239351.1"/>
    </source>
</evidence>
<comment type="caution">
    <text evidence="4">The sequence shown here is derived from an EMBL/GenBank/DDBJ whole genome shotgun (WGS) entry which is preliminary data.</text>
</comment>
<dbReference type="InterPro" id="IPR014189">
    <property type="entry name" value="Quinone_OxRdtase_PIG3"/>
</dbReference>
<evidence type="ECO:0000256" key="1">
    <source>
        <dbReference type="ARBA" id="ARBA00022857"/>
    </source>
</evidence>
<dbReference type="InterPro" id="IPR020843">
    <property type="entry name" value="ER"/>
</dbReference>
<dbReference type="EMBL" id="JBHSTI010000018">
    <property type="protein sequence ID" value="MFC6239351.1"/>
    <property type="molecule type" value="Genomic_DNA"/>
</dbReference>
<keyword evidence="1" id="KW-0521">NADP</keyword>
<dbReference type="NCBIfam" id="TIGR02824">
    <property type="entry name" value="quinone_pig3"/>
    <property type="match status" value="1"/>
</dbReference>
<dbReference type="InterPro" id="IPR036291">
    <property type="entry name" value="NAD(P)-bd_dom_sf"/>
</dbReference>
<dbReference type="RefSeq" id="WP_386768574.1">
    <property type="nucleotide sequence ID" value="NZ_JBHSTI010000018.1"/>
</dbReference>
<keyword evidence="2" id="KW-0560">Oxidoreductase</keyword>
<dbReference type="InterPro" id="IPR013149">
    <property type="entry name" value="ADH-like_C"/>
</dbReference>